<feature type="compositionally biased region" description="Low complexity" evidence="1">
    <location>
        <begin position="55"/>
        <end position="65"/>
    </location>
</feature>
<feature type="region of interest" description="Disordered" evidence="1">
    <location>
        <begin position="1"/>
        <end position="165"/>
    </location>
</feature>
<protein>
    <submittedName>
        <fullName evidence="3">Uncharacterized protein LOC116540435</fullName>
    </submittedName>
</protein>
<dbReference type="GeneID" id="116540435"/>
<name>A0A6J3GQR6_SAPAP</name>
<sequence>MERRVEQLGPSRGGGIQTPGGGGGGGTVGGGHQAAPETTKLYNERACFLEGVQTRSRSGSRASRPGVRRRPPLPGSASRPPALRPDTTRGPARHPGPFPDTAPGPSPQDRGVPSRPCRPPQREQARRAQRWRPQGGPARQRGGGGRGAARVSHLFSWPRRGWGGRDLSCSASSSCFMEPCAWVGAPERSGPAGWPDARRGRGGAKEAGGRRRKRRGGGGREELEVFPGRLED</sequence>
<feature type="compositionally biased region" description="Pro residues" evidence="1">
    <location>
        <begin position="94"/>
        <end position="106"/>
    </location>
</feature>
<organism evidence="2 3">
    <name type="scientific">Sapajus apella</name>
    <name type="common">Brown-capped capuchin</name>
    <name type="synonym">Cebus apella</name>
    <dbReference type="NCBI Taxonomy" id="9515"/>
    <lineage>
        <taxon>Eukaryota</taxon>
        <taxon>Metazoa</taxon>
        <taxon>Chordata</taxon>
        <taxon>Craniata</taxon>
        <taxon>Vertebrata</taxon>
        <taxon>Euteleostomi</taxon>
        <taxon>Mammalia</taxon>
        <taxon>Eutheria</taxon>
        <taxon>Euarchontoglires</taxon>
        <taxon>Primates</taxon>
        <taxon>Haplorrhini</taxon>
        <taxon>Platyrrhini</taxon>
        <taxon>Cebidae</taxon>
        <taxon>Cebinae</taxon>
        <taxon>Sapajus</taxon>
    </lineage>
</organism>
<proteinExistence type="predicted"/>
<accession>A0A6J3GQR6</accession>
<dbReference type="RefSeq" id="XP_032119817.1">
    <property type="nucleotide sequence ID" value="XM_032263926.1"/>
</dbReference>
<reference evidence="3" key="1">
    <citation type="submission" date="2025-08" db="UniProtKB">
        <authorList>
            <consortium name="RefSeq"/>
        </authorList>
    </citation>
    <scope>IDENTIFICATION</scope>
    <source>
        <tissue evidence="3">Blood</tissue>
    </source>
</reference>
<feature type="region of interest" description="Disordered" evidence="1">
    <location>
        <begin position="187"/>
        <end position="232"/>
    </location>
</feature>
<feature type="compositionally biased region" description="Basic and acidic residues" evidence="1">
    <location>
        <begin position="218"/>
        <end position="232"/>
    </location>
</feature>
<keyword evidence="2" id="KW-1185">Reference proteome</keyword>
<evidence type="ECO:0000256" key="1">
    <source>
        <dbReference type="SAM" id="MobiDB-lite"/>
    </source>
</evidence>
<evidence type="ECO:0000313" key="2">
    <source>
        <dbReference type="Proteomes" id="UP000504640"/>
    </source>
</evidence>
<dbReference type="AlphaFoldDB" id="A0A6J3GQR6"/>
<dbReference type="Proteomes" id="UP000504640">
    <property type="component" value="Unplaced"/>
</dbReference>
<feature type="compositionally biased region" description="Low complexity" evidence="1">
    <location>
        <begin position="131"/>
        <end position="140"/>
    </location>
</feature>
<gene>
    <name evidence="3" type="primary">LOC116540435</name>
</gene>
<feature type="compositionally biased region" description="Gly residues" evidence="1">
    <location>
        <begin position="11"/>
        <end position="32"/>
    </location>
</feature>
<feature type="compositionally biased region" description="Basic and acidic residues" evidence="1">
    <location>
        <begin position="196"/>
        <end position="209"/>
    </location>
</feature>
<evidence type="ECO:0000313" key="3">
    <source>
        <dbReference type="RefSeq" id="XP_032119817.1"/>
    </source>
</evidence>